<dbReference type="EMBL" id="PFVR01000002">
    <property type="protein sequence ID" value="PJA84969.1"/>
    <property type="molecule type" value="Genomic_DNA"/>
</dbReference>
<gene>
    <name evidence="2" type="ORF">CO145_00055</name>
</gene>
<reference evidence="3" key="1">
    <citation type="submission" date="2017-09" db="EMBL/GenBank/DDBJ databases">
        <title>Depth-based differentiation of microbial function through sediment-hosted aquifers and enrichment of novel symbionts in the deep terrestrial subsurface.</title>
        <authorList>
            <person name="Probst A.J."/>
            <person name="Ladd B."/>
            <person name="Jarett J.K."/>
            <person name="Geller-Mcgrath D.E."/>
            <person name="Sieber C.M.K."/>
            <person name="Emerson J.B."/>
            <person name="Anantharaman K."/>
            <person name="Thomas B.C."/>
            <person name="Malmstrom R."/>
            <person name="Stieglmeier M."/>
            <person name="Klingl A."/>
            <person name="Woyke T."/>
            <person name="Ryan C.M."/>
            <person name="Banfield J.F."/>
        </authorList>
    </citation>
    <scope>NUCLEOTIDE SEQUENCE [LARGE SCALE GENOMIC DNA]</scope>
</reference>
<accession>A0A2M7Z5U9</accession>
<proteinExistence type="predicted"/>
<feature type="domain" description="Methyltransferase type 11" evidence="1">
    <location>
        <begin position="44"/>
        <end position="139"/>
    </location>
</feature>
<evidence type="ECO:0000259" key="1">
    <source>
        <dbReference type="Pfam" id="PF08241"/>
    </source>
</evidence>
<dbReference type="Pfam" id="PF08241">
    <property type="entry name" value="Methyltransf_11"/>
    <property type="match status" value="1"/>
</dbReference>
<dbReference type="InterPro" id="IPR029063">
    <property type="entry name" value="SAM-dependent_MTases_sf"/>
</dbReference>
<dbReference type="InterPro" id="IPR013216">
    <property type="entry name" value="Methyltransf_11"/>
</dbReference>
<comment type="caution">
    <text evidence="2">The sequence shown here is derived from an EMBL/GenBank/DDBJ whole genome shotgun (WGS) entry which is preliminary data.</text>
</comment>
<dbReference type="CDD" id="cd02440">
    <property type="entry name" value="AdoMet_MTases"/>
    <property type="match status" value="1"/>
</dbReference>
<dbReference type="GO" id="GO:0008757">
    <property type="term" value="F:S-adenosylmethionine-dependent methyltransferase activity"/>
    <property type="evidence" value="ECO:0007669"/>
    <property type="project" value="InterPro"/>
</dbReference>
<dbReference type="Proteomes" id="UP000231034">
    <property type="component" value="Unassembled WGS sequence"/>
</dbReference>
<dbReference type="PANTHER" id="PTHR43861:SF1">
    <property type="entry name" value="TRANS-ACONITATE 2-METHYLTRANSFERASE"/>
    <property type="match status" value="1"/>
</dbReference>
<dbReference type="AlphaFoldDB" id="A0A2M7Z5U9"/>
<evidence type="ECO:0000313" key="2">
    <source>
        <dbReference type="EMBL" id="PJA84969.1"/>
    </source>
</evidence>
<dbReference type="SUPFAM" id="SSF53335">
    <property type="entry name" value="S-adenosyl-L-methionine-dependent methyltransferases"/>
    <property type="match status" value="1"/>
</dbReference>
<name>A0A2M7Z5U9_9BACT</name>
<dbReference type="Gene3D" id="3.40.50.150">
    <property type="entry name" value="Vaccinia Virus protein VP39"/>
    <property type="match status" value="1"/>
</dbReference>
<sequence>MNIYKSKQFAEVWHRHTQKDFLRKKMMNKIMERAVGDLKGKIVLEAGCGDGFFIPNLLKKNPKKVIGIDISRHLINIAKEEITAKNVEFYQMDLRKKLNFRDNFFDVIVSYNVLQEIKDISTPLKEMRRVLKKNGKLIISITHPLYHLFVSALETKDLPPLESLKRYSNIKPIHSTAIKGFEKFFIVWRKPISYYINQISKNQLKIIEMKDVLISSKIGKIGPKHKERIGLPVFLFLKLEK</sequence>
<organism evidence="2 3">
    <name type="scientific">Candidatus Nealsonbacteria bacterium CG_4_9_14_3_um_filter_37_13</name>
    <dbReference type="NCBI Taxonomy" id="1974695"/>
    <lineage>
        <taxon>Bacteria</taxon>
        <taxon>Candidatus Nealsoniibacteriota</taxon>
    </lineage>
</organism>
<protein>
    <recommendedName>
        <fullName evidence="1">Methyltransferase type 11 domain-containing protein</fullName>
    </recommendedName>
</protein>
<dbReference type="PANTHER" id="PTHR43861">
    <property type="entry name" value="TRANS-ACONITATE 2-METHYLTRANSFERASE-RELATED"/>
    <property type="match status" value="1"/>
</dbReference>
<evidence type="ECO:0000313" key="3">
    <source>
        <dbReference type="Proteomes" id="UP000231034"/>
    </source>
</evidence>